<dbReference type="EMBL" id="KB446536">
    <property type="protein sequence ID" value="EME47646.1"/>
    <property type="molecule type" value="Genomic_DNA"/>
</dbReference>
<feature type="compositionally biased region" description="Polar residues" evidence="1">
    <location>
        <begin position="328"/>
        <end position="348"/>
    </location>
</feature>
<reference evidence="2 3" key="2">
    <citation type="journal article" date="2012" name="PLoS Pathog.">
        <title>Diverse lifestyles and strategies of plant pathogenesis encoded in the genomes of eighteen Dothideomycetes fungi.</title>
        <authorList>
            <person name="Ohm R.A."/>
            <person name="Feau N."/>
            <person name="Henrissat B."/>
            <person name="Schoch C.L."/>
            <person name="Horwitz B.A."/>
            <person name="Barry K.W."/>
            <person name="Condon B.J."/>
            <person name="Copeland A.C."/>
            <person name="Dhillon B."/>
            <person name="Glaser F."/>
            <person name="Hesse C.N."/>
            <person name="Kosti I."/>
            <person name="LaButti K."/>
            <person name="Lindquist E.A."/>
            <person name="Lucas S."/>
            <person name="Salamov A.A."/>
            <person name="Bradshaw R.E."/>
            <person name="Ciuffetti L."/>
            <person name="Hamelin R.C."/>
            <person name="Kema G.H.J."/>
            <person name="Lawrence C."/>
            <person name="Scott J.A."/>
            <person name="Spatafora J.W."/>
            <person name="Turgeon B.G."/>
            <person name="de Wit P.J.G.M."/>
            <person name="Zhong S."/>
            <person name="Goodwin S.B."/>
            <person name="Grigoriev I.V."/>
        </authorList>
    </citation>
    <scope>NUCLEOTIDE SEQUENCE [LARGE SCALE GENOMIC DNA]</scope>
    <source>
        <strain evidence="3">NZE10 / CBS 128990</strain>
    </source>
</reference>
<feature type="region of interest" description="Disordered" evidence="1">
    <location>
        <begin position="248"/>
        <end position="286"/>
    </location>
</feature>
<evidence type="ECO:0000313" key="3">
    <source>
        <dbReference type="Proteomes" id="UP000016933"/>
    </source>
</evidence>
<feature type="region of interest" description="Disordered" evidence="1">
    <location>
        <begin position="1"/>
        <end position="33"/>
    </location>
</feature>
<gene>
    <name evidence="2" type="ORF">DOTSEDRAFT_32047</name>
</gene>
<evidence type="ECO:0000256" key="1">
    <source>
        <dbReference type="SAM" id="MobiDB-lite"/>
    </source>
</evidence>
<accession>N1PVZ1</accession>
<reference evidence="3" key="1">
    <citation type="journal article" date="2012" name="PLoS Genet.">
        <title>The genomes of the fungal plant pathogens Cladosporium fulvum and Dothistroma septosporum reveal adaptation to different hosts and lifestyles but also signatures of common ancestry.</title>
        <authorList>
            <person name="de Wit P.J.G.M."/>
            <person name="van der Burgt A."/>
            <person name="Oekmen B."/>
            <person name="Stergiopoulos I."/>
            <person name="Abd-Elsalam K.A."/>
            <person name="Aerts A.L."/>
            <person name="Bahkali A.H."/>
            <person name="Beenen H.G."/>
            <person name="Chettri P."/>
            <person name="Cox M.P."/>
            <person name="Datema E."/>
            <person name="de Vries R.P."/>
            <person name="Dhillon B."/>
            <person name="Ganley A.R."/>
            <person name="Griffiths S.A."/>
            <person name="Guo Y."/>
            <person name="Hamelin R.C."/>
            <person name="Henrissat B."/>
            <person name="Kabir M.S."/>
            <person name="Jashni M.K."/>
            <person name="Kema G."/>
            <person name="Klaubauf S."/>
            <person name="Lapidus A."/>
            <person name="Levasseur A."/>
            <person name="Lindquist E."/>
            <person name="Mehrabi R."/>
            <person name="Ohm R.A."/>
            <person name="Owen T.J."/>
            <person name="Salamov A."/>
            <person name="Schwelm A."/>
            <person name="Schijlen E."/>
            <person name="Sun H."/>
            <person name="van den Burg H.A."/>
            <person name="van Ham R.C.H.J."/>
            <person name="Zhang S."/>
            <person name="Goodwin S.B."/>
            <person name="Grigoriev I.V."/>
            <person name="Collemare J."/>
            <person name="Bradshaw R.E."/>
        </authorList>
    </citation>
    <scope>NUCLEOTIDE SEQUENCE [LARGE SCALE GENOMIC DNA]</scope>
    <source>
        <strain evidence="3">NZE10 / CBS 128990</strain>
    </source>
</reference>
<feature type="region of interest" description="Disordered" evidence="1">
    <location>
        <begin position="323"/>
        <end position="348"/>
    </location>
</feature>
<proteinExistence type="predicted"/>
<dbReference type="Proteomes" id="UP000016933">
    <property type="component" value="Unassembled WGS sequence"/>
</dbReference>
<protein>
    <submittedName>
        <fullName evidence="2">Uncharacterized protein</fullName>
    </submittedName>
</protein>
<dbReference type="AlphaFoldDB" id="N1PVZ1"/>
<keyword evidence="3" id="KW-1185">Reference proteome</keyword>
<sequence length="470" mass="51185">MQQTYKHHPVDAHRLCSPSLEGRRKDHAHAGTGDSRTLVAGFRERMWRDSSSVCGHAAQWAVASSRSTVIARFGLGISISVRSSPHGARAAPPCCAHHRGLINNRCLLHEHFRPRHHPHDSHGHAVDLSSKFHADPSPARHRMWPCSERQTVPERPASGTQIDIAPVGHFEGSVMILYGTTSNATFLPFGTLVSTAARLSIVTLVTNVALQNVLTSTSSSSSSTMLETSHQVPGYGAHLCRREHNKHVTGLEASDELDSTQTARLRQSRRLKPGPVKRAPPATASRSLSFPTNAALLCRIYHLTPATHRLHLSFGPPKFHNELGKKSLSGNPPSRATNQPFPSSTSSLEPTCGCTSLLERVTCILHGVSPQAFLEHRDERTNKGLGSLLAVHRSGMRTLLAPRGHPMQQWSPPADVRSSNGPVDIRPISKPPSSSQEATAARIPIDAMLCYATYSCSVCSKQSHAARERF</sequence>
<evidence type="ECO:0000313" key="2">
    <source>
        <dbReference type="EMBL" id="EME47646.1"/>
    </source>
</evidence>
<name>N1PVZ1_DOTSN</name>
<organism evidence="2 3">
    <name type="scientific">Dothistroma septosporum (strain NZE10 / CBS 128990)</name>
    <name type="common">Red band needle blight fungus</name>
    <name type="synonym">Mycosphaerella pini</name>
    <dbReference type="NCBI Taxonomy" id="675120"/>
    <lineage>
        <taxon>Eukaryota</taxon>
        <taxon>Fungi</taxon>
        <taxon>Dikarya</taxon>
        <taxon>Ascomycota</taxon>
        <taxon>Pezizomycotina</taxon>
        <taxon>Dothideomycetes</taxon>
        <taxon>Dothideomycetidae</taxon>
        <taxon>Mycosphaerellales</taxon>
        <taxon>Mycosphaerellaceae</taxon>
        <taxon>Dothistroma</taxon>
    </lineage>
</organism>
<dbReference type="HOGENOM" id="CLU_581423_0_0_1"/>